<dbReference type="KEGG" id="rfs:C1I64_06110"/>
<keyword evidence="1" id="KW-0812">Transmembrane</keyword>
<dbReference type="RefSeq" id="WP_127886561.1">
    <property type="nucleotide sequence ID" value="NZ_CP028137.1"/>
</dbReference>
<sequence>MLETILEALSLITLPLGLLFLFAAFVGLLIDGRWSTTTAYLEDGPPRALHWVTRAGEVRSRPLAADDPLTPVGSDQREVYYREEDPERIRLHRRADPVRALRLTGLILVGTGAVCGILSTVLAILGS</sequence>
<evidence type="ECO:0000313" key="2">
    <source>
        <dbReference type="EMBL" id="AZZ51662.1"/>
    </source>
</evidence>
<name>A0A3T0SZI4_9MICO</name>
<feature type="transmembrane region" description="Helical" evidence="1">
    <location>
        <begin position="100"/>
        <end position="125"/>
    </location>
</feature>
<organism evidence="2 3">
    <name type="scientific">Rathayibacter festucae DSM 15932</name>
    <dbReference type="NCBI Taxonomy" id="1328866"/>
    <lineage>
        <taxon>Bacteria</taxon>
        <taxon>Bacillati</taxon>
        <taxon>Actinomycetota</taxon>
        <taxon>Actinomycetes</taxon>
        <taxon>Micrococcales</taxon>
        <taxon>Microbacteriaceae</taxon>
        <taxon>Rathayibacter</taxon>
    </lineage>
</organism>
<keyword evidence="1" id="KW-1133">Transmembrane helix</keyword>
<gene>
    <name evidence="2" type="ORF">C1I64_06110</name>
</gene>
<feature type="transmembrane region" description="Helical" evidence="1">
    <location>
        <begin position="12"/>
        <end position="30"/>
    </location>
</feature>
<dbReference type="EMBL" id="CP028137">
    <property type="protein sequence ID" value="AZZ51662.1"/>
    <property type="molecule type" value="Genomic_DNA"/>
</dbReference>
<proteinExistence type="predicted"/>
<dbReference type="Proteomes" id="UP000285317">
    <property type="component" value="Chromosome"/>
</dbReference>
<evidence type="ECO:0008006" key="4">
    <source>
        <dbReference type="Google" id="ProtNLM"/>
    </source>
</evidence>
<accession>A0A3T0SZI4</accession>
<evidence type="ECO:0000313" key="3">
    <source>
        <dbReference type="Proteomes" id="UP000285317"/>
    </source>
</evidence>
<dbReference type="AlphaFoldDB" id="A0A3T0SZI4"/>
<evidence type="ECO:0000256" key="1">
    <source>
        <dbReference type="SAM" id="Phobius"/>
    </source>
</evidence>
<protein>
    <recommendedName>
        <fullName evidence="4">DUF3592 domain-containing protein</fullName>
    </recommendedName>
</protein>
<keyword evidence="1" id="KW-0472">Membrane</keyword>
<reference evidence="2 3" key="1">
    <citation type="submission" date="2018-03" db="EMBL/GenBank/DDBJ databases">
        <title>Bacteriophage NCPPB3778 and a type I-E CRISPR drive the evolution of the US Biological Select Agent, Rathayibacter toxicus.</title>
        <authorList>
            <person name="Davis E.W.II."/>
            <person name="Tabima J.F."/>
            <person name="Weisberg A.J."/>
            <person name="Dantas Lopes L."/>
            <person name="Wiseman M.S."/>
            <person name="Wiseman M.S."/>
            <person name="Pupko T."/>
            <person name="Belcher M.S."/>
            <person name="Sechler A.J."/>
            <person name="Tancos M.A."/>
            <person name="Schroeder B.K."/>
            <person name="Murray T.D."/>
            <person name="Luster D.G."/>
            <person name="Schneider W.L."/>
            <person name="Rogers E."/>
            <person name="Andreote F.D."/>
            <person name="Grunwald N.J."/>
            <person name="Putnam M.L."/>
            <person name="Chang J.H."/>
        </authorList>
    </citation>
    <scope>NUCLEOTIDE SEQUENCE [LARGE SCALE GENOMIC DNA]</scope>
    <source>
        <strain evidence="2 3">DSM 15932</strain>
    </source>
</reference>